<dbReference type="GO" id="GO:0070979">
    <property type="term" value="P:protein K11-linked ubiquitination"/>
    <property type="evidence" value="ECO:0007669"/>
    <property type="project" value="TreeGrafter"/>
</dbReference>
<dbReference type="Pfam" id="PF12862">
    <property type="entry name" value="ANAPC5"/>
    <property type="match status" value="1"/>
</dbReference>
<dbReference type="PANTHER" id="PTHR12830:SF9">
    <property type="entry name" value="ANAPHASE-PROMOTING COMPLEX SUBUNIT 5"/>
    <property type="match status" value="1"/>
</dbReference>
<name>A0A2U1MN64_ARTAN</name>
<dbReference type="GO" id="GO:0005680">
    <property type="term" value="C:anaphase-promoting complex"/>
    <property type="evidence" value="ECO:0007669"/>
    <property type="project" value="InterPro"/>
</dbReference>
<keyword evidence="9" id="KW-1185">Reference proteome</keyword>
<gene>
    <name evidence="8" type="ORF">CTI12_AA361150</name>
</gene>
<reference evidence="8 9" key="1">
    <citation type="journal article" date="2018" name="Mol. Plant">
        <title>The genome of Artemisia annua provides insight into the evolution of Asteraceae family and artemisinin biosynthesis.</title>
        <authorList>
            <person name="Shen Q."/>
            <person name="Zhang L."/>
            <person name="Liao Z."/>
            <person name="Wang S."/>
            <person name="Yan T."/>
            <person name="Shi P."/>
            <person name="Liu M."/>
            <person name="Fu X."/>
            <person name="Pan Q."/>
            <person name="Wang Y."/>
            <person name="Lv Z."/>
            <person name="Lu X."/>
            <person name="Zhang F."/>
            <person name="Jiang W."/>
            <person name="Ma Y."/>
            <person name="Chen M."/>
            <person name="Hao X."/>
            <person name="Li L."/>
            <person name="Tang Y."/>
            <person name="Lv G."/>
            <person name="Zhou Y."/>
            <person name="Sun X."/>
            <person name="Brodelius P.E."/>
            <person name="Rose J.K.C."/>
            <person name="Tang K."/>
        </authorList>
    </citation>
    <scope>NUCLEOTIDE SEQUENCE [LARGE SCALE GENOMIC DNA]</scope>
    <source>
        <strain evidence="9">cv. Huhao1</strain>
        <tissue evidence="8">Leaf</tissue>
    </source>
</reference>
<dbReference type="STRING" id="35608.A0A2U1MN64"/>
<dbReference type="AlphaFoldDB" id="A0A2U1MN64"/>
<dbReference type="EMBL" id="PKPP01004805">
    <property type="protein sequence ID" value="PWA62715.1"/>
    <property type="molecule type" value="Genomic_DNA"/>
</dbReference>
<keyword evidence="4" id="KW-0498">Mitosis</keyword>
<evidence type="ECO:0000256" key="4">
    <source>
        <dbReference type="ARBA" id="ARBA00022776"/>
    </source>
</evidence>
<dbReference type="GO" id="GO:0051301">
    <property type="term" value="P:cell division"/>
    <property type="evidence" value="ECO:0007669"/>
    <property type="project" value="UniProtKB-KW"/>
</dbReference>
<comment type="caution">
    <text evidence="8">The sequence shown here is derived from an EMBL/GenBank/DDBJ whole genome shotgun (WGS) entry which is preliminary data.</text>
</comment>
<dbReference type="GO" id="GO:0045842">
    <property type="term" value="P:positive regulation of mitotic metaphase/anaphase transition"/>
    <property type="evidence" value="ECO:0007669"/>
    <property type="project" value="TreeGrafter"/>
</dbReference>
<feature type="domain" description="Anaphase-promoting complex subunit 5" evidence="7">
    <location>
        <begin position="301"/>
        <end position="401"/>
    </location>
</feature>
<organism evidence="8 9">
    <name type="scientific">Artemisia annua</name>
    <name type="common">Sweet wormwood</name>
    <dbReference type="NCBI Taxonomy" id="35608"/>
    <lineage>
        <taxon>Eukaryota</taxon>
        <taxon>Viridiplantae</taxon>
        <taxon>Streptophyta</taxon>
        <taxon>Embryophyta</taxon>
        <taxon>Tracheophyta</taxon>
        <taxon>Spermatophyta</taxon>
        <taxon>Magnoliopsida</taxon>
        <taxon>eudicotyledons</taxon>
        <taxon>Gunneridae</taxon>
        <taxon>Pentapetalae</taxon>
        <taxon>asterids</taxon>
        <taxon>campanulids</taxon>
        <taxon>Asterales</taxon>
        <taxon>Asteraceae</taxon>
        <taxon>Asteroideae</taxon>
        <taxon>Anthemideae</taxon>
        <taxon>Artemisiinae</taxon>
        <taxon>Artemisia</taxon>
    </lineage>
</organism>
<dbReference type="PANTHER" id="PTHR12830">
    <property type="entry name" value="ANAPHASE-PROMOTING COMPLEX SUBUNIT 5"/>
    <property type="match status" value="1"/>
</dbReference>
<keyword evidence="5" id="KW-0833">Ubl conjugation pathway</keyword>
<evidence type="ECO:0000313" key="8">
    <source>
        <dbReference type="EMBL" id="PWA62715.1"/>
    </source>
</evidence>
<dbReference type="GO" id="GO:0031145">
    <property type="term" value="P:anaphase-promoting complex-dependent catabolic process"/>
    <property type="evidence" value="ECO:0007669"/>
    <property type="project" value="TreeGrafter"/>
</dbReference>
<keyword evidence="3" id="KW-0132">Cell division</keyword>
<comment type="similarity">
    <text evidence="1">Belongs to the APC5 family.</text>
</comment>
<evidence type="ECO:0000259" key="7">
    <source>
        <dbReference type="Pfam" id="PF12862"/>
    </source>
</evidence>
<dbReference type="CDD" id="cd16270">
    <property type="entry name" value="Apc5_N"/>
    <property type="match status" value="1"/>
</dbReference>
<evidence type="ECO:0000256" key="5">
    <source>
        <dbReference type="ARBA" id="ARBA00022786"/>
    </source>
</evidence>
<dbReference type="Proteomes" id="UP000245207">
    <property type="component" value="Unassembled WGS sequence"/>
</dbReference>
<keyword evidence="6" id="KW-0131">Cell cycle</keyword>
<evidence type="ECO:0000256" key="1">
    <source>
        <dbReference type="ARBA" id="ARBA00007450"/>
    </source>
</evidence>
<evidence type="ECO:0000256" key="3">
    <source>
        <dbReference type="ARBA" id="ARBA00022618"/>
    </source>
</evidence>
<proteinExistence type="inferred from homology"/>
<accession>A0A2U1MN64</accession>
<sequence>MKASSQNGFVMTAHKVTMCILIQVYAPAGQDSLPFPFASIQQHNRLATFLISVTKSCDDILEPTLDEFLKLLKDFGGLLDKWLSDHITERLSLLSSPDDLFTFFSELRGILAGPETSIVDDDQINLDPISTLGMYLRRCLLAFNHMSFEGMCHLLTNIHTYCKKMSDLDDASNDPDARLEYENMDLENFVLQNFTEELESRKRSAERVDFHNHSSKALFSLVEDIMVSPGQKVKRNHRSQTHSSSSEPSDVILQRTNLQIQGYLSEQADMIEKLGSSFPMSAFESVLKLLQKMSPELHRVHFLRYLNSLYHDDYPSALENLLRYFDYSAGMEGSDFVPTSFDCTSSGRYEIALLSLGMAHFHFGHPKLALEVLTEAVRVSQQHNDDTCLAYTLTAICNLLSEVGISNMTGITGASDPHVSSIGTSLSVQQQLFVLLQRSLKRADSLKLKRLVASNHLAMAKFDLTHVQRPLLSFGPKASIQLKTSPANVCKQLRASSQLIYQFDNENTVMTIDGALSTSWLKNQQKEATSLVFSEESGSKSNCDTFYPWLQSSSVPGSVTQLVGSSYLVRVTSWELYGSASLARTNALLYATCFADSSSSADLALAYGKLIQHLAVYKGYKEAFLALKIAETKFLSVSKSGILPVKLQLLHERALHRGHLKLAQQICDELGVLASSVTGVDMEIKTEASLRRARTLLAANQFSEAASVAHSLFCKCYKFNMHVENATVLLLLAEIHKRSGNGVLGIPYALASLSFCQSFNLDLLRASATLTLAELWLLLGSRHAKRALNLIHSAFPIILGQGGLELRSRAYIAEAKCYLSDSTISVSEDPDAVLDSLRLACEGLEALEYHELAAEAYYLMAIVLDKSGQIEEREDSASRFKQHIEALEDPVKPEDPLLNML</sequence>
<protein>
    <recommendedName>
        <fullName evidence="2">Anaphase-promoting complex subunit 5</fullName>
    </recommendedName>
</protein>
<dbReference type="InterPro" id="IPR026000">
    <property type="entry name" value="Apc5_dom"/>
</dbReference>
<dbReference type="OrthoDB" id="2504561at2759"/>
<evidence type="ECO:0000256" key="6">
    <source>
        <dbReference type="ARBA" id="ARBA00023306"/>
    </source>
</evidence>
<evidence type="ECO:0000313" key="9">
    <source>
        <dbReference type="Proteomes" id="UP000245207"/>
    </source>
</evidence>
<evidence type="ECO:0000256" key="2">
    <source>
        <dbReference type="ARBA" id="ARBA00016066"/>
    </source>
</evidence>
<dbReference type="InterPro" id="IPR037679">
    <property type="entry name" value="Apc5"/>
</dbReference>